<dbReference type="RefSeq" id="WP_397091527.1">
    <property type="nucleotide sequence ID" value="NZ_JBIRYO010000003.1"/>
</dbReference>
<dbReference type="PANTHER" id="PTHR33371:SF19">
    <property type="entry name" value="MCE-FAMILY PROTEIN MCE4A"/>
    <property type="match status" value="1"/>
</dbReference>
<protein>
    <submittedName>
        <fullName evidence="4">MCE family protein</fullName>
    </submittedName>
</protein>
<reference evidence="4 5" key="1">
    <citation type="submission" date="2024-10" db="EMBL/GenBank/DDBJ databases">
        <title>The Natural Products Discovery Center: Release of the First 8490 Sequenced Strains for Exploring Actinobacteria Biosynthetic Diversity.</title>
        <authorList>
            <person name="Kalkreuter E."/>
            <person name="Kautsar S.A."/>
            <person name="Yang D."/>
            <person name="Bader C.D."/>
            <person name="Teijaro C.N."/>
            <person name="Fluegel L."/>
            <person name="Davis C.M."/>
            <person name="Simpson J.R."/>
            <person name="Lauterbach L."/>
            <person name="Steele A.D."/>
            <person name="Gui C."/>
            <person name="Meng S."/>
            <person name="Li G."/>
            <person name="Viehrig K."/>
            <person name="Ye F."/>
            <person name="Su P."/>
            <person name="Kiefer A.F."/>
            <person name="Nichols A."/>
            <person name="Cepeda A.J."/>
            <person name="Yan W."/>
            <person name="Fan B."/>
            <person name="Jiang Y."/>
            <person name="Adhikari A."/>
            <person name="Zheng C.-J."/>
            <person name="Schuster L."/>
            <person name="Cowan T.M."/>
            <person name="Smanski M.J."/>
            <person name="Chevrette M.G."/>
            <person name="De Carvalho L.P.S."/>
            <person name="Shen B."/>
        </authorList>
    </citation>
    <scope>NUCLEOTIDE SEQUENCE [LARGE SCALE GENOMIC DNA]</scope>
    <source>
        <strain evidence="4 5">NPDC019275</strain>
    </source>
</reference>
<feature type="transmembrane region" description="Helical" evidence="1">
    <location>
        <begin position="21"/>
        <end position="46"/>
    </location>
</feature>
<dbReference type="NCBIfam" id="TIGR00996">
    <property type="entry name" value="Mtu_fam_mce"/>
    <property type="match status" value="1"/>
</dbReference>
<keyword evidence="1" id="KW-1133">Transmembrane helix</keyword>
<accession>A0ABW7WW09</accession>
<proteinExistence type="predicted"/>
<dbReference type="PANTHER" id="PTHR33371">
    <property type="entry name" value="INTERMEMBRANE PHOSPHOLIPID TRANSPORT SYSTEM BINDING PROTEIN MLAD-RELATED"/>
    <property type="match status" value="1"/>
</dbReference>
<gene>
    <name evidence="4" type="ORF">ACH49W_06465</name>
</gene>
<comment type="caution">
    <text evidence="4">The sequence shown here is derived from an EMBL/GenBank/DDBJ whole genome shotgun (WGS) entry which is preliminary data.</text>
</comment>
<organism evidence="4 5">
    <name type="scientific">Nocardia xishanensis</name>
    <dbReference type="NCBI Taxonomy" id="238964"/>
    <lineage>
        <taxon>Bacteria</taxon>
        <taxon>Bacillati</taxon>
        <taxon>Actinomycetota</taxon>
        <taxon>Actinomycetes</taxon>
        <taxon>Mycobacteriales</taxon>
        <taxon>Nocardiaceae</taxon>
        <taxon>Nocardia</taxon>
    </lineage>
</organism>
<keyword evidence="1" id="KW-0472">Membrane</keyword>
<dbReference type="Pfam" id="PF02470">
    <property type="entry name" value="MlaD"/>
    <property type="match status" value="1"/>
</dbReference>
<keyword evidence="5" id="KW-1185">Reference proteome</keyword>
<evidence type="ECO:0000259" key="2">
    <source>
        <dbReference type="Pfam" id="PF02470"/>
    </source>
</evidence>
<sequence length="409" mass="43497">MDARQQSFRGRFPNLWATWVTLRLEIAGLALVSTIAAVLLLAMALYTGRFQPTATVVVDAPRTGLVLDPDAAVRMRGVVIGRVAAVEPHDGRVRLRLALDPDLLRMVPENTLVDIRSTTVFGAKYVNFVPPAAPSPRPLAPGALIRGESVTVEFNTLFQRLSMLLAAVEPAKVNATLAALSAALQGRGDTFGDLLARTDGVLRELNPSLPQLGRDLAATAGVAGLYADTAGELLRTVDNVTGTGVTVADQAADLDEMLLNVLGLAETTDAVFTENERQLATAARLLRPGTELLHDYRPVLRCVIMGITSVMPLANTIFGGMKPGAVFNSNFMLASEPYKYPEDLPKVNATGGPDCSGIEQRMPGSHADYVVTDTTEGAPFVPPTSARLHANPPAVFDIFFGGLPGVGHR</sequence>
<dbReference type="Proteomes" id="UP001611415">
    <property type="component" value="Unassembled WGS sequence"/>
</dbReference>
<dbReference type="InterPro" id="IPR005693">
    <property type="entry name" value="Mce"/>
</dbReference>
<evidence type="ECO:0000313" key="5">
    <source>
        <dbReference type="Proteomes" id="UP001611415"/>
    </source>
</evidence>
<feature type="domain" description="Mammalian cell entry C-terminal" evidence="3">
    <location>
        <begin position="135"/>
        <end position="353"/>
    </location>
</feature>
<dbReference type="InterPro" id="IPR052336">
    <property type="entry name" value="MlaD_Phospholipid_Transporter"/>
</dbReference>
<keyword evidence="1" id="KW-0812">Transmembrane</keyword>
<dbReference type="EMBL" id="JBIRYO010000003">
    <property type="protein sequence ID" value="MFI2473005.1"/>
    <property type="molecule type" value="Genomic_DNA"/>
</dbReference>
<name>A0ABW7WW09_9NOCA</name>
<dbReference type="InterPro" id="IPR024516">
    <property type="entry name" value="Mce_C"/>
</dbReference>
<dbReference type="InterPro" id="IPR003399">
    <property type="entry name" value="Mce/MlaD"/>
</dbReference>
<dbReference type="Pfam" id="PF11887">
    <property type="entry name" value="Mce4_CUP1"/>
    <property type="match status" value="1"/>
</dbReference>
<feature type="domain" description="Mce/MlaD" evidence="2">
    <location>
        <begin position="53"/>
        <end position="131"/>
    </location>
</feature>
<evidence type="ECO:0000313" key="4">
    <source>
        <dbReference type="EMBL" id="MFI2473005.1"/>
    </source>
</evidence>
<evidence type="ECO:0000259" key="3">
    <source>
        <dbReference type="Pfam" id="PF11887"/>
    </source>
</evidence>
<evidence type="ECO:0000256" key="1">
    <source>
        <dbReference type="SAM" id="Phobius"/>
    </source>
</evidence>